<accession>A0A3G8YKI7</accession>
<dbReference type="Proteomes" id="UP000276417">
    <property type="component" value="Chromosome 1"/>
</dbReference>
<evidence type="ECO:0008006" key="9">
    <source>
        <dbReference type="Google" id="ProtNLM"/>
    </source>
</evidence>
<name>A0A3G8YKI7_9DEIO</name>
<dbReference type="EMBL" id="CP034183">
    <property type="protein sequence ID" value="AZI43054.1"/>
    <property type="molecule type" value="Genomic_DNA"/>
</dbReference>
<evidence type="ECO:0000256" key="6">
    <source>
        <dbReference type="SAM" id="Phobius"/>
    </source>
</evidence>
<reference evidence="7 8" key="1">
    <citation type="submission" date="2018-11" db="EMBL/GenBank/DDBJ databases">
        <title>Deinococcus shelandsis sp. nov., isolated from South Shetland Islands soil of Antarctica.</title>
        <authorList>
            <person name="Tian J."/>
        </authorList>
    </citation>
    <scope>NUCLEOTIDE SEQUENCE [LARGE SCALE GENOMIC DNA]</scope>
    <source>
        <strain evidence="7 8">S14-83T</strain>
    </source>
</reference>
<dbReference type="GO" id="GO:0016020">
    <property type="term" value="C:membrane"/>
    <property type="evidence" value="ECO:0007669"/>
    <property type="project" value="UniProtKB-SubCell"/>
</dbReference>
<dbReference type="AlphaFoldDB" id="A0A3G8YKI7"/>
<evidence type="ECO:0000256" key="5">
    <source>
        <dbReference type="SAM" id="MobiDB-lite"/>
    </source>
</evidence>
<keyword evidence="8" id="KW-1185">Reference proteome</keyword>
<evidence type="ECO:0000256" key="3">
    <source>
        <dbReference type="ARBA" id="ARBA00022989"/>
    </source>
</evidence>
<keyword evidence="4 6" id="KW-0472">Membrane</keyword>
<organism evidence="7 8">
    <name type="scientific">Deinococcus psychrotolerans</name>
    <dbReference type="NCBI Taxonomy" id="2489213"/>
    <lineage>
        <taxon>Bacteria</taxon>
        <taxon>Thermotogati</taxon>
        <taxon>Deinococcota</taxon>
        <taxon>Deinococci</taxon>
        <taxon>Deinococcales</taxon>
        <taxon>Deinococcaceae</taxon>
        <taxon>Deinococcus</taxon>
    </lineage>
</organism>
<protein>
    <recommendedName>
        <fullName evidence="9">Metalloprotease</fullName>
    </recommendedName>
</protein>
<dbReference type="Pfam" id="PF04228">
    <property type="entry name" value="Zn_peptidase"/>
    <property type="match status" value="1"/>
</dbReference>
<feature type="region of interest" description="Disordered" evidence="5">
    <location>
        <begin position="1"/>
        <end position="26"/>
    </location>
</feature>
<feature type="transmembrane region" description="Helical" evidence="6">
    <location>
        <begin position="31"/>
        <end position="50"/>
    </location>
</feature>
<dbReference type="OrthoDB" id="9774900at2"/>
<evidence type="ECO:0000256" key="1">
    <source>
        <dbReference type="ARBA" id="ARBA00004167"/>
    </source>
</evidence>
<feature type="compositionally biased region" description="Low complexity" evidence="5">
    <location>
        <begin position="62"/>
        <end position="95"/>
    </location>
</feature>
<dbReference type="PANTHER" id="PTHR30168:SF0">
    <property type="entry name" value="INNER MEMBRANE PROTEIN"/>
    <property type="match status" value="1"/>
</dbReference>
<keyword evidence="3 6" id="KW-1133">Transmembrane helix</keyword>
<keyword evidence="2 6" id="KW-0812">Transmembrane</keyword>
<evidence type="ECO:0000256" key="2">
    <source>
        <dbReference type="ARBA" id="ARBA00022692"/>
    </source>
</evidence>
<dbReference type="RefSeq" id="WP_124870842.1">
    <property type="nucleotide sequence ID" value="NZ_CP034183.1"/>
</dbReference>
<evidence type="ECO:0000313" key="7">
    <source>
        <dbReference type="EMBL" id="AZI43054.1"/>
    </source>
</evidence>
<dbReference type="KEGG" id="dph:EHF33_10110"/>
<dbReference type="InterPro" id="IPR007343">
    <property type="entry name" value="Uncharacterised_pept_Zn_put"/>
</dbReference>
<evidence type="ECO:0000313" key="8">
    <source>
        <dbReference type="Proteomes" id="UP000276417"/>
    </source>
</evidence>
<sequence length="314" mass="33038">MDWKNLPGSGNVEDRRGAGGGGGGGIPGGGVAVGGIGAVIIALIAMFFGIDPSSILGGGDSGQTTQPQTQQSQPRQTQPQRQQTQNGQPTSQTNTGIPSDETGQFVTKILGSTNDVWSKVFQAAGKTYTPPTLVLYSGQTRGGCGTANSAVGPFYCPLDSKVYLDTAFFSEMKRKLGGGGDFAYAYVITHEIGHHVQNELGIADQAERAQRSAQSEAASNQVSVRLELQADCFAGVWGNKTAQYTKITQTDIQQALSTASAIGDDNLQKQGRGYAVPDSFTHGTAQQRIKWFSTGLKNGDPNQCDTFKGAYSSL</sequence>
<dbReference type="PANTHER" id="PTHR30168">
    <property type="entry name" value="PUTATIVE MEMBRANE PROTEIN YPFJ"/>
    <property type="match status" value="1"/>
</dbReference>
<comment type="subcellular location">
    <subcellularLocation>
        <location evidence="1">Membrane</location>
        <topology evidence="1">Single-pass membrane protein</topology>
    </subcellularLocation>
</comment>
<proteinExistence type="predicted"/>
<gene>
    <name evidence="7" type="ORF">EHF33_10110</name>
</gene>
<evidence type="ECO:0000256" key="4">
    <source>
        <dbReference type="ARBA" id="ARBA00023136"/>
    </source>
</evidence>
<feature type="region of interest" description="Disordered" evidence="5">
    <location>
        <begin position="57"/>
        <end position="102"/>
    </location>
</feature>